<dbReference type="InterPro" id="IPR031337">
    <property type="entry name" value="KDPG/KHG_AS_1"/>
</dbReference>
<dbReference type="Pfam" id="PF01081">
    <property type="entry name" value="Aldolase"/>
    <property type="match status" value="1"/>
</dbReference>
<dbReference type="EC" id="4.1.2.14" evidence="5"/>
<dbReference type="OrthoDB" id="9802667at2"/>
<keyword evidence="6" id="KW-0456">Lyase</keyword>
<dbReference type="HOGENOM" id="CLU_075245_0_0_0"/>
<dbReference type="SUPFAM" id="SSF51569">
    <property type="entry name" value="Aldolase"/>
    <property type="match status" value="1"/>
</dbReference>
<evidence type="ECO:0000256" key="3">
    <source>
        <dbReference type="ARBA" id="ARBA00006906"/>
    </source>
</evidence>
<dbReference type="Proteomes" id="UP000002366">
    <property type="component" value="Chromosome"/>
</dbReference>
<dbReference type="InterPro" id="IPR000887">
    <property type="entry name" value="Aldlse_KDPG_KHG"/>
</dbReference>
<dbReference type="CDD" id="cd00452">
    <property type="entry name" value="KDPG_aldolase"/>
    <property type="match status" value="1"/>
</dbReference>
<dbReference type="STRING" id="572547.Amico_1665"/>
<dbReference type="AlphaFoldDB" id="D5EGU9"/>
<dbReference type="PROSITE" id="PS00160">
    <property type="entry name" value="ALDOLASE_KDPG_KHG_2"/>
    <property type="match status" value="1"/>
</dbReference>
<keyword evidence="10" id="KW-1185">Reference proteome</keyword>
<evidence type="ECO:0000313" key="9">
    <source>
        <dbReference type="EMBL" id="ADE57781.1"/>
    </source>
</evidence>
<evidence type="ECO:0000256" key="4">
    <source>
        <dbReference type="ARBA" id="ARBA00011233"/>
    </source>
</evidence>
<accession>D5EGU9</accession>
<dbReference type="InterPro" id="IPR013785">
    <property type="entry name" value="Aldolase_TIM"/>
</dbReference>
<gene>
    <name evidence="9" type="ordered locus">Amico_1665</name>
</gene>
<evidence type="ECO:0000256" key="1">
    <source>
        <dbReference type="ARBA" id="ARBA00000654"/>
    </source>
</evidence>
<evidence type="ECO:0000256" key="2">
    <source>
        <dbReference type="ARBA" id="ARBA00004736"/>
    </source>
</evidence>
<keyword evidence="8" id="KW-0119">Carbohydrate metabolism</keyword>
<evidence type="ECO:0000256" key="5">
    <source>
        <dbReference type="ARBA" id="ARBA00013063"/>
    </source>
</evidence>
<comment type="subunit">
    <text evidence="4">Homotrimer.</text>
</comment>
<dbReference type="PROSITE" id="PS00159">
    <property type="entry name" value="ALDOLASE_KDPG_KHG_1"/>
    <property type="match status" value="1"/>
</dbReference>
<evidence type="ECO:0000256" key="7">
    <source>
        <dbReference type="ARBA" id="ARBA00023270"/>
    </source>
</evidence>
<evidence type="ECO:0000256" key="8">
    <source>
        <dbReference type="ARBA" id="ARBA00023277"/>
    </source>
</evidence>
<dbReference type="NCBIfam" id="TIGR01182">
    <property type="entry name" value="eda"/>
    <property type="match status" value="1"/>
</dbReference>
<comment type="catalytic activity">
    <reaction evidence="1">
        <text>2-dehydro-3-deoxy-6-phospho-D-gluconate = D-glyceraldehyde 3-phosphate + pyruvate</text>
        <dbReference type="Rhea" id="RHEA:17089"/>
        <dbReference type="ChEBI" id="CHEBI:15361"/>
        <dbReference type="ChEBI" id="CHEBI:57569"/>
        <dbReference type="ChEBI" id="CHEBI:59776"/>
        <dbReference type="EC" id="4.1.2.14"/>
    </reaction>
</comment>
<evidence type="ECO:0000256" key="6">
    <source>
        <dbReference type="ARBA" id="ARBA00023239"/>
    </source>
</evidence>
<reference evidence="9 10" key="1">
    <citation type="journal article" date="2010" name="Stand. Genomic Sci.">
        <title>Complete genome sequence of Aminobacterium colombiense type strain (ALA-1).</title>
        <authorList>
            <person name="Chertkov O."/>
            <person name="Sikorski J."/>
            <person name="Brambilla E."/>
            <person name="Lapidus A."/>
            <person name="Copeland A."/>
            <person name="Glavina Del Rio T."/>
            <person name="Nolan M."/>
            <person name="Lucas S."/>
            <person name="Tice H."/>
            <person name="Cheng J.F."/>
            <person name="Han C."/>
            <person name="Detter J.C."/>
            <person name="Bruce D."/>
            <person name="Tapia R."/>
            <person name="Goodwin L."/>
            <person name="Pitluck S."/>
            <person name="Liolios K."/>
            <person name="Ivanova N."/>
            <person name="Mavromatis K."/>
            <person name="Ovchinnikova G."/>
            <person name="Pati A."/>
            <person name="Chen A."/>
            <person name="Palaniappan K."/>
            <person name="Land M."/>
            <person name="Hauser L."/>
            <person name="Chang Y.J."/>
            <person name="Jeffries C.D."/>
            <person name="Spring S."/>
            <person name="Rohde M."/>
            <person name="Goker M."/>
            <person name="Bristow J."/>
            <person name="Eisen J.A."/>
            <person name="Markowitz V."/>
            <person name="Hugenholtz P."/>
            <person name="Kyrpides N.C."/>
            <person name="Klenk H.P."/>
        </authorList>
    </citation>
    <scope>NUCLEOTIDE SEQUENCE [LARGE SCALE GENOMIC DNA]</scope>
    <source>
        <strain evidence="10">DSM 12261 / ALA-1</strain>
    </source>
</reference>
<sequence length="318" mass="34150">MSTVLNTIGRCGLVPVIKLDRSEDALPLGEALIKGGLPVAEVTFRTDAAEESIEQLTSHLPNLLVGAGTILTVDQVKKAVDAGAKFIVSPGFNPTIVDYCIEHKIPITPGVNSPSQVEMGLERGLSVLKFFPAEASGGVSMLKAMAGPYKDVKFIPTGGINAENLNTYLTLPMVHACGGSWMVKSDLVAAGAFNQIVTLVQEAVFTMHNFSLIHIGINENSEEEALQCAQIFEKLFNMPVKNGNSSVFAGKSFEIMKSPYLGSKGHIAIKTNSVERAVAYLKTFGVKTLPETEKRKDGKLKVAYLDLEISGFAIHLVE</sequence>
<dbReference type="PANTHER" id="PTHR30246:SF1">
    <property type="entry name" value="2-DEHYDRO-3-DEOXY-6-PHOSPHOGALACTONATE ALDOLASE-RELATED"/>
    <property type="match status" value="1"/>
</dbReference>
<comment type="similarity">
    <text evidence="3">Belongs to the KHG/KDPG aldolase family.</text>
</comment>
<name>D5EGU9_AMICL</name>
<dbReference type="Gene3D" id="3.20.20.70">
    <property type="entry name" value="Aldolase class I"/>
    <property type="match status" value="1"/>
</dbReference>
<evidence type="ECO:0000313" key="10">
    <source>
        <dbReference type="Proteomes" id="UP000002366"/>
    </source>
</evidence>
<proteinExistence type="inferred from homology"/>
<dbReference type="eggNOG" id="COG0800">
    <property type="taxonomic scope" value="Bacteria"/>
</dbReference>
<organism evidence="9 10">
    <name type="scientific">Aminobacterium colombiense (strain DSM 12261 / ALA-1)</name>
    <dbReference type="NCBI Taxonomy" id="572547"/>
    <lineage>
        <taxon>Bacteria</taxon>
        <taxon>Thermotogati</taxon>
        <taxon>Synergistota</taxon>
        <taxon>Synergistia</taxon>
        <taxon>Synergistales</taxon>
        <taxon>Aminobacteriaceae</taxon>
        <taxon>Aminobacterium</taxon>
    </lineage>
</organism>
<dbReference type="EMBL" id="CP001997">
    <property type="protein sequence ID" value="ADE57781.1"/>
    <property type="molecule type" value="Genomic_DNA"/>
</dbReference>
<keyword evidence="7" id="KW-0704">Schiff base</keyword>
<dbReference type="NCBIfam" id="NF004325">
    <property type="entry name" value="PRK05718.1"/>
    <property type="match status" value="1"/>
</dbReference>
<dbReference type="InterPro" id="IPR029068">
    <property type="entry name" value="Glyas_Bleomycin-R_OHBP_Dase"/>
</dbReference>
<protein>
    <recommendedName>
        <fullName evidence="5">2-dehydro-3-deoxy-phosphogluconate aldolase</fullName>
        <ecNumber evidence="5">4.1.2.14</ecNumber>
    </recommendedName>
</protein>
<comment type="pathway">
    <text evidence="2">Carbohydrate acid metabolism; 2-dehydro-3-deoxy-D-gluconate degradation; D-glyceraldehyde 3-phosphate and pyruvate from 2-dehydro-3-deoxy-D-gluconate: step 2/2.</text>
</comment>
<dbReference type="KEGG" id="aco:Amico_1665"/>
<dbReference type="PANTHER" id="PTHR30246">
    <property type="entry name" value="2-KETO-3-DEOXY-6-PHOSPHOGLUCONATE ALDOLASE"/>
    <property type="match status" value="1"/>
</dbReference>
<dbReference type="GO" id="GO:0008675">
    <property type="term" value="F:2-dehydro-3-deoxy-phosphogluconate aldolase activity"/>
    <property type="evidence" value="ECO:0007669"/>
    <property type="project" value="UniProtKB-EC"/>
</dbReference>
<dbReference type="InterPro" id="IPR031338">
    <property type="entry name" value="KDPG/KHG_AS_2"/>
</dbReference>
<dbReference type="Gene3D" id="3.10.180.10">
    <property type="entry name" value="2,3-Dihydroxybiphenyl 1,2-Dioxygenase, domain 1"/>
    <property type="match status" value="1"/>
</dbReference>